<evidence type="ECO:0000313" key="2">
    <source>
        <dbReference type="Proteomes" id="UP000251241"/>
    </source>
</evidence>
<dbReference type="AlphaFoldDB" id="A0A2X2IWQ7"/>
<dbReference type="EMBL" id="UAUU01000002">
    <property type="protein sequence ID" value="SPZ83696.1"/>
    <property type="molecule type" value="Genomic_DNA"/>
</dbReference>
<protein>
    <submittedName>
        <fullName evidence="1">Secreted repeat of uncharacterized function</fullName>
    </submittedName>
</protein>
<sequence>MKSNQKQVKLTFIGGLLTLTLFSACSKSDGEPGNVENKNKGVQMSANTQFGNILTDADGKTLYFFSNDTKGASTCSGNCLATWPVYYSSETSTDLKIDKSLIGEITREDGSKQNTFKGWPLYYYAGDSQSGQVKGDAVNKIWYVAKPDYLLMVANAQLIGHDTKNYLGDYTEGTGKTIYLTDDKGRTLYAFKPDKFNKNNYTAADFSNDAIWPIFQKETGALPSLVRTADIAVITVYGKKQLTFKGWPLYYFGQDTQRGDNKGISFPRVGVWPIVNDNSTVAPAN</sequence>
<proteinExistence type="predicted"/>
<dbReference type="PROSITE" id="PS51257">
    <property type="entry name" value="PROKAR_LIPOPROTEIN"/>
    <property type="match status" value="1"/>
</dbReference>
<dbReference type="GO" id="GO:0043448">
    <property type="term" value="P:alkane catabolic process"/>
    <property type="evidence" value="ECO:0007669"/>
    <property type="project" value="TreeGrafter"/>
</dbReference>
<dbReference type="RefSeq" id="WP_112373573.1">
    <property type="nucleotide sequence ID" value="NZ_CP069793.1"/>
</dbReference>
<dbReference type="InterPro" id="IPR005297">
    <property type="entry name" value="Lipoprotein_repeat"/>
</dbReference>
<dbReference type="Pfam" id="PF03640">
    <property type="entry name" value="Lipoprotein_15"/>
    <property type="match status" value="3"/>
</dbReference>
<accession>A0A2X2IWQ7</accession>
<gene>
    <name evidence="1" type="ORF">NCTC11343_00215</name>
</gene>
<dbReference type="PANTHER" id="PTHR39335">
    <property type="entry name" value="BLL4220 PROTEIN"/>
    <property type="match status" value="1"/>
</dbReference>
<reference evidence="1 2" key="1">
    <citation type="submission" date="2018-06" db="EMBL/GenBank/DDBJ databases">
        <authorList>
            <consortium name="Pathogen Informatics"/>
            <person name="Doyle S."/>
        </authorList>
    </citation>
    <scope>NUCLEOTIDE SEQUENCE [LARGE SCALE GENOMIC DNA]</scope>
    <source>
        <strain evidence="1 2">NCTC11343</strain>
    </source>
</reference>
<evidence type="ECO:0000313" key="1">
    <source>
        <dbReference type="EMBL" id="SPZ83696.1"/>
    </source>
</evidence>
<dbReference type="Proteomes" id="UP000251241">
    <property type="component" value="Unassembled WGS sequence"/>
</dbReference>
<organism evidence="1 2">
    <name type="scientific">Sphingobacterium multivorum</name>
    <dbReference type="NCBI Taxonomy" id="28454"/>
    <lineage>
        <taxon>Bacteria</taxon>
        <taxon>Pseudomonadati</taxon>
        <taxon>Bacteroidota</taxon>
        <taxon>Sphingobacteriia</taxon>
        <taxon>Sphingobacteriales</taxon>
        <taxon>Sphingobacteriaceae</taxon>
        <taxon>Sphingobacterium</taxon>
    </lineage>
</organism>
<dbReference type="GeneID" id="97181942"/>
<dbReference type="PANTHER" id="PTHR39335:SF1">
    <property type="entry name" value="BLL4220 PROTEIN"/>
    <property type="match status" value="1"/>
</dbReference>
<name>A0A2X2IWQ7_SPHMU</name>